<dbReference type="Gene3D" id="3.30.710.10">
    <property type="entry name" value="Potassium Channel Kv1.1, Chain A"/>
    <property type="match status" value="1"/>
</dbReference>
<keyword evidence="2" id="KW-1185">Reference proteome</keyword>
<protein>
    <recommendedName>
        <fullName evidence="3">BTB domain-containing protein</fullName>
    </recommendedName>
</protein>
<dbReference type="OrthoDB" id="3893071at2759"/>
<organism evidence="1 2">
    <name type="scientific">Collybiopsis luxurians FD-317 M1</name>
    <dbReference type="NCBI Taxonomy" id="944289"/>
    <lineage>
        <taxon>Eukaryota</taxon>
        <taxon>Fungi</taxon>
        <taxon>Dikarya</taxon>
        <taxon>Basidiomycota</taxon>
        <taxon>Agaricomycotina</taxon>
        <taxon>Agaricomycetes</taxon>
        <taxon>Agaricomycetidae</taxon>
        <taxon>Agaricales</taxon>
        <taxon>Marasmiineae</taxon>
        <taxon>Omphalotaceae</taxon>
        <taxon>Collybiopsis</taxon>
        <taxon>Collybiopsis luxurians</taxon>
    </lineage>
</organism>
<evidence type="ECO:0008006" key="3">
    <source>
        <dbReference type="Google" id="ProtNLM"/>
    </source>
</evidence>
<dbReference type="HOGENOM" id="CLU_033082_3_1_1"/>
<accession>A0A0D0BGM1</accession>
<dbReference type="InterPro" id="IPR011333">
    <property type="entry name" value="SKP1/BTB/POZ_sf"/>
</dbReference>
<sequence>MLVSPASTPLSLPTSLCVVSELWFNDGNIILENEDSTFKVYSGLLARKSSVFKDMFTFPQPAGKEETPTVRLYDSTEALTAFLKAILDPEFFEAPPSATELSIVGGILRLSGKYDTQFLRLRALRHIESTYPSSLDGWKSRDAHRTIPPIVYTPFAVLPLIREFELCWALPAVLYCLCSHSVPQIHDGVEWCERKITINADDRRRVLVGRAELVHLQNHLSLACLRQSPHPDCTSPSDCAEQRRKWLNLISEWDIADPLDCLNENMDGLKSDLCLACFTQSKCKFEEAQVEIWERLPQIFGLSSWTELNALKEEAMNVQ</sequence>
<evidence type="ECO:0000313" key="2">
    <source>
        <dbReference type="Proteomes" id="UP000053593"/>
    </source>
</evidence>
<proteinExistence type="predicted"/>
<evidence type="ECO:0000313" key="1">
    <source>
        <dbReference type="EMBL" id="KIK63020.1"/>
    </source>
</evidence>
<dbReference type="EMBL" id="KN834765">
    <property type="protein sequence ID" value="KIK63020.1"/>
    <property type="molecule type" value="Genomic_DNA"/>
</dbReference>
<gene>
    <name evidence="1" type="ORF">GYMLUDRAFT_163806</name>
</gene>
<dbReference type="Proteomes" id="UP000053593">
    <property type="component" value="Unassembled WGS sequence"/>
</dbReference>
<name>A0A0D0BGM1_9AGAR</name>
<dbReference type="AlphaFoldDB" id="A0A0D0BGM1"/>
<reference evidence="1 2" key="1">
    <citation type="submission" date="2014-04" db="EMBL/GenBank/DDBJ databases">
        <title>Evolutionary Origins and Diversification of the Mycorrhizal Mutualists.</title>
        <authorList>
            <consortium name="DOE Joint Genome Institute"/>
            <consortium name="Mycorrhizal Genomics Consortium"/>
            <person name="Kohler A."/>
            <person name="Kuo A."/>
            <person name="Nagy L.G."/>
            <person name="Floudas D."/>
            <person name="Copeland A."/>
            <person name="Barry K.W."/>
            <person name="Cichocki N."/>
            <person name="Veneault-Fourrey C."/>
            <person name="LaButti K."/>
            <person name="Lindquist E.A."/>
            <person name="Lipzen A."/>
            <person name="Lundell T."/>
            <person name="Morin E."/>
            <person name="Murat C."/>
            <person name="Riley R."/>
            <person name="Ohm R."/>
            <person name="Sun H."/>
            <person name="Tunlid A."/>
            <person name="Henrissat B."/>
            <person name="Grigoriev I.V."/>
            <person name="Hibbett D.S."/>
            <person name="Martin F."/>
        </authorList>
    </citation>
    <scope>NUCLEOTIDE SEQUENCE [LARGE SCALE GENOMIC DNA]</scope>
    <source>
        <strain evidence="1 2">FD-317 M1</strain>
    </source>
</reference>